<dbReference type="NCBIfam" id="TIGR00229">
    <property type="entry name" value="sensory_box"/>
    <property type="match status" value="1"/>
</dbReference>
<name>A0A8H9LFA9_9ACTO</name>
<dbReference type="Proteomes" id="UP000614239">
    <property type="component" value="Unassembled WGS sequence"/>
</dbReference>
<dbReference type="InterPro" id="IPR000014">
    <property type="entry name" value="PAS"/>
</dbReference>
<evidence type="ECO:0000313" key="2">
    <source>
        <dbReference type="Proteomes" id="UP000614239"/>
    </source>
</evidence>
<dbReference type="CDD" id="cd00130">
    <property type="entry name" value="PAS"/>
    <property type="match status" value="1"/>
</dbReference>
<evidence type="ECO:0008006" key="3">
    <source>
        <dbReference type="Google" id="ProtNLM"/>
    </source>
</evidence>
<dbReference type="OrthoDB" id="266313at2"/>
<dbReference type="KEGG" id="actp:B6G06_08820"/>
<keyword evidence="2" id="KW-1185">Reference proteome</keyword>
<evidence type="ECO:0000313" key="1">
    <source>
        <dbReference type="EMBL" id="GGO95452.1"/>
    </source>
</evidence>
<gene>
    <name evidence="1" type="ORF">GCM10011612_03320</name>
</gene>
<protein>
    <recommendedName>
        <fullName evidence="3">Diguanylate cyclase</fullName>
    </recommendedName>
</protein>
<dbReference type="RefSeq" id="WP_080462201.1">
    <property type="nucleotide sequence ID" value="NZ_BMNJ01000001.1"/>
</dbReference>
<dbReference type="Gene3D" id="3.30.450.20">
    <property type="entry name" value="PAS domain"/>
    <property type="match status" value="1"/>
</dbReference>
<proteinExistence type="predicted"/>
<accession>A0A8H9LFA9</accession>
<dbReference type="AlphaFoldDB" id="A0A8H9LFA9"/>
<comment type="caution">
    <text evidence="1">The sequence shown here is derived from an EMBL/GenBank/DDBJ whole genome shotgun (WGS) entry which is preliminary data.</text>
</comment>
<sequence>METIIGNRRHFDAEDVFFSSTDDKGVVRSANETFLQLARYPREEMIGAPHSIIRHDDMPGGLFKLMWDDLTAGRPVGAYVLNRAKDGLDYWVFATVTPTSGGYVSVRTKPLDDAVFATIGEAYGRVRAAERECMDSGANRREAAERGAELLAEELASLGYDSLAAFGRAALASEAQRLLAEGVRVPAREGAEGPAVEILGAARRVEVSSDSLVDRIGDFREVVSALGSWLDGAGSIRDRAQRIAVLMRTLTSKDPESSAPGLAERIIERSERAATAVTGLKDSVASFADAMASMAFSMALIRLHTLVLGAYAASVVDGAEADAPCAMRELVQGLEADLGSLGPVRDVVETRVGELESAMASVVSDLDRTRRPYDRWLRALTDEGAVLSEGAEGDVAALMEEAGSLSEQGYPEMTDLANLAGRYRGLDLSIDDEALGGAVERIRAALAALG</sequence>
<dbReference type="SUPFAM" id="SSF55785">
    <property type="entry name" value="PYP-like sensor domain (PAS domain)"/>
    <property type="match status" value="1"/>
</dbReference>
<dbReference type="EMBL" id="BMNJ01000001">
    <property type="protein sequence ID" value="GGO95452.1"/>
    <property type="molecule type" value="Genomic_DNA"/>
</dbReference>
<dbReference type="InterPro" id="IPR035965">
    <property type="entry name" value="PAS-like_dom_sf"/>
</dbReference>
<reference evidence="1" key="1">
    <citation type="journal article" date="2014" name="Int. J. Syst. Evol. Microbiol.">
        <title>Complete genome sequence of Corynebacterium casei LMG S-19264T (=DSM 44701T), isolated from a smear-ripened cheese.</title>
        <authorList>
            <consortium name="US DOE Joint Genome Institute (JGI-PGF)"/>
            <person name="Walter F."/>
            <person name="Albersmeier A."/>
            <person name="Kalinowski J."/>
            <person name="Ruckert C."/>
        </authorList>
    </citation>
    <scope>NUCLEOTIDE SEQUENCE</scope>
    <source>
        <strain evidence="1">CGMCC 4.7372</strain>
    </source>
</reference>
<organism evidence="1 2">
    <name type="scientific">Actinomyces gaoshouyii</name>
    <dbReference type="NCBI Taxonomy" id="1960083"/>
    <lineage>
        <taxon>Bacteria</taxon>
        <taxon>Bacillati</taxon>
        <taxon>Actinomycetota</taxon>
        <taxon>Actinomycetes</taxon>
        <taxon>Actinomycetales</taxon>
        <taxon>Actinomycetaceae</taxon>
        <taxon>Actinomyces</taxon>
    </lineage>
</organism>
<reference evidence="1" key="2">
    <citation type="submission" date="2020-09" db="EMBL/GenBank/DDBJ databases">
        <authorList>
            <person name="Sun Q."/>
            <person name="Zhou Y."/>
        </authorList>
    </citation>
    <scope>NUCLEOTIDE SEQUENCE</scope>
    <source>
        <strain evidence="1">CGMCC 4.7372</strain>
    </source>
</reference>